<feature type="non-terminal residue" evidence="10">
    <location>
        <position position="317"/>
    </location>
</feature>
<feature type="transmembrane region" description="Helical" evidence="9">
    <location>
        <begin position="69"/>
        <end position="91"/>
    </location>
</feature>
<keyword evidence="5 9" id="KW-0812">Transmembrane</keyword>
<keyword evidence="4" id="KW-1003">Cell membrane</keyword>
<dbReference type="EMBL" id="UINC01104865">
    <property type="protein sequence ID" value="SVC68345.1"/>
    <property type="molecule type" value="Genomic_DNA"/>
</dbReference>
<dbReference type="PANTHER" id="PTHR32024:SF2">
    <property type="entry name" value="TRK SYSTEM POTASSIUM UPTAKE PROTEIN TRKG-RELATED"/>
    <property type="match status" value="1"/>
</dbReference>
<keyword evidence="6 9" id="KW-1133">Transmembrane helix</keyword>
<comment type="similarity">
    <text evidence="2">Belongs to the TrkH potassium transport family.</text>
</comment>
<accession>A0A382P6V8</accession>
<organism evidence="10">
    <name type="scientific">marine metagenome</name>
    <dbReference type="NCBI Taxonomy" id="408172"/>
    <lineage>
        <taxon>unclassified sequences</taxon>
        <taxon>metagenomes</taxon>
        <taxon>ecological metagenomes</taxon>
    </lineage>
</organism>
<proteinExistence type="inferred from homology"/>
<feature type="transmembrane region" description="Helical" evidence="9">
    <location>
        <begin position="7"/>
        <end position="30"/>
    </location>
</feature>
<name>A0A382P6V8_9ZZZZ</name>
<evidence type="ECO:0000256" key="9">
    <source>
        <dbReference type="SAM" id="Phobius"/>
    </source>
</evidence>
<evidence type="ECO:0000256" key="7">
    <source>
        <dbReference type="ARBA" id="ARBA00023065"/>
    </source>
</evidence>
<evidence type="ECO:0000256" key="4">
    <source>
        <dbReference type="ARBA" id="ARBA00022475"/>
    </source>
</evidence>
<feature type="transmembrane region" description="Helical" evidence="9">
    <location>
        <begin position="238"/>
        <end position="262"/>
    </location>
</feature>
<dbReference type="Pfam" id="PF02386">
    <property type="entry name" value="TrkH"/>
    <property type="match status" value="1"/>
</dbReference>
<dbReference type="GO" id="GO:0030001">
    <property type="term" value="P:metal ion transport"/>
    <property type="evidence" value="ECO:0007669"/>
    <property type="project" value="UniProtKB-ARBA"/>
</dbReference>
<feature type="transmembrane region" description="Helical" evidence="9">
    <location>
        <begin position="274"/>
        <end position="293"/>
    </location>
</feature>
<evidence type="ECO:0000256" key="5">
    <source>
        <dbReference type="ARBA" id="ARBA00022692"/>
    </source>
</evidence>
<feature type="transmembrane region" description="Helical" evidence="9">
    <location>
        <begin position="139"/>
        <end position="164"/>
    </location>
</feature>
<dbReference type="AlphaFoldDB" id="A0A382P6V8"/>
<keyword evidence="7" id="KW-0406">Ion transport</keyword>
<evidence type="ECO:0000313" key="10">
    <source>
        <dbReference type="EMBL" id="SVC68345.1"/>
    </source>
</evidence>
<feature type="transmembrane region" description="Helical" evidence="9">
    <location>
        <begin position="36"/>
        <end position="57"/>
    </location>
</feature>
<evidence type="ECO:0000256" key="1">
    <source>
        <dbReference type="ARBA" id="ARBA00004651"/>
    </source>
</evidence>
<evidence type="ECO:0000256" key="6">
    <source>
        <dbReference type="ARBA" id="ARBA00022989"/>
    </source>
</evidence>
<sequence length="317" mass="35460">MIRPQVLHIVGILLIMLGFSMSFSLGWSLYYAEGDFIPILQASLTTVISGSLIYFLFRNKNKNELTARDGYAIVTLGWISMVIFSALPFYFSGILSYTNSFFEAMSGLTTTGATVLGQTTLMIEDMPHGLLFWRSFTQFIGGMGIIVFSIAILPMLGIGGVQLFRAEIAGPTADKLTPRVKQTAKLLWGIYLGFVLILALILKIEGMSWFDAFCHSFTTIATGGFSTQTSSIGAYSGLIQWTIIFFMFCAATNFSLHYYFIAKGKFEYFKDQEFRYYLAICIIFSLLFFINIASTSQYNINLTTLRHSIFTSVSLLT</sequence>
<dbReference type="GO" id="GO:0008324">
    <property type="term" value="F:monoatomic cation transmembrane transporter activity"/>
    <property type="evidence" value="ECO:0007669"/>
    <property type="project" value="InterPro"/>
</dbReference>
<evidence type="ECO:0000256" key="8">
    <source>
        <dbReference type="ARBA" id="ARBA00023136"/>
    </source>
</evidence>
<protein>
    <recommendedName>
        <fullName evidence="11">Potassium transporter</fullName>
    </recommendedName>
</protein>
<keyword evidence="3" id="KW-0813">Transport</keyword>
<feature type="transmembrane region" description="Helical" evidence="9">
    <location>
        <begin position="185"/>
        <end position="202"/>
    </location>
</feature>
<evidence type="ECO:0000256" key="2">
    <source>
        <dbReference type="ARBA" id="ARBA00009137"/>
    </source>
</evidence>
<gene>
    <name evidence="10" type="ORF">METZ01_LOCUS321199</name>
</gene>
<dbReference type="InterPro" id="IPR003445">
    <property type="entry name" value="Cat_transpt"/>
</dbReference>
<keyword evidence="8 9" id="KW-0472">Membrane</keyword>
<evidence type="ECO:0000256" key="3">
    <source>
        <dbReference type="ARBA" id="ARBA00022448"/>
    </source>
</evidence>
<evidence type="ECO:0008006" key="11">
    <source>
        <dbReference type="Google" id="ProtNLM"/>
    </source>
</evidence>
<dbReference type="GO" id="GO:0005886">
    <property type="term" value="C:plasma membrane"/>
    <property type="evidence" value="ECO:0007669"/>
    <property type="project" value="UniProtKB-SubCell"/>
</dbReference>
<reference evidence="10" key="1">
    <citation type="submission" date="2018-05" db="EMBL/GenBank/DDBJ databases">
        <authorList>
            <person name="Lanie J.A."/>
            <person name="Ng W.-L."/>
            <person name="Kazmierczak K.M."/>
            <person name="Andrzejewski T.M."/>
            <person name="Davidsen T.M."/>
            <person name="Wayne K.J."/>
            <person name="Tettelin H."/>
            <person name="Glass J.I."/>
            <person name="Rusch D."/>
            <person name="Podicherti R."/>
            <person name="Tsui H.-C.T."/>
            <person name="Winkler M.E."/>
        </authorList>
    </citation>
    <scope>NUCLEOTIDE SEQUENCE</scope>
</reference>
<comment type="subcellular location">
    <subcellularLocation>
        <location evidence="1">Cell membrane</location>
        <topology evidence="1">Multi-pass membrane protein</topology>
    </subcellularLocation>
</comment>
<dbReference type="PANTHER" id="PTHR32024">
    <property type="entry name" value="TRK SYSTEM POTASSIUM UPTAKE PROTEIN TRKG-RELATED"/>
    <property type="match status" value="1"/>
</dbReference>